<dbReference type="RefSeq" id="WP_284237213.1">
    <property type="nucleotide sequence ID" value="NZ_BSSQ01000003.1"/>
</dbReference>
<accession>A0ABQ6GBS0</accession>
<sequence>MPLKPNKTIYFLIIICLLQLSTSVARLFTTEFQLMPDFIGFTYFLTSLVFLGLLVVLITDLITKARRTIKGRIINKEGNIIHVLRDDGKVKRYKINVPEVLEVLQADYRVEIESTNLSNILSRITVIE</sequence>
<keyword evidence="1" id="KW-0812">Transmembrane</keyword>
<keyword evidence="1" id="KW-1133">Transmembrane helix</keyword>
<reference evidence="2 3" key="1">
    <citation type="submission" date="2023-03" db="EMBL/GenBank/DDBJ databases">
        <title>Draft genome sequence of the bacteria which degrade cell wall of Tricholomamatutake.</title>
        <authorList>
            <person name="Konishi Y."/>
            <person name="Fukuta Y."/>
            <person name="Shirasaka N."/>
        </authorList>
    </citation>
    <scope>NUCLEOTIDE SEQUENCE [LARGE SCALE GENOMIC DNA]</scope>
    <source>
        <strain evidence="3">mu1</strain>
    </source>
</reference>
<comment type="caution">
    <text evidence="2">The sequence shown here is derived from an EMBL/GenBank/DDBJ whole genome shotgun (WGS) entry which is preliminary data.</text>
</comment>
<evidence type="ECO:0008006" key="4">
    <source>
        <dbReference type="Google" id="ProtNLM"/>
    </source>
</evidence>
<evidence type="ECO:0000313" key="3">
    <source>
        <dbReference type="Proteomes" id="UP001157114"/>
    </source>
</evidence>
<keyword evidence="1" id="KW-0472">Membrane</keyword>
<feature type="transmembrane region" description="Helical" evidence="1">
    <location>
        <begin position="41"/>
        <end position="62"/>
    </location>
</feature>
<keyword evidence="3" id="KW-1185">Reference proteome</keyword>
<name>A0ABQ6GBS0_9BACL</name>
<dbReference type="Proteomes" id="UP001157114">
    <property type="component" value="Unassembled WGS sequence"/>
</dbReference>
<protein>
    <recommendedName>
        <fullName evidence="4">NfeD-like C-terminal domain-containing protein</fullName>
    </recommendedName>
</protein>
<gene>
    <name evidence="2" type="ORF">MU1_08610</name>
</gene>
<organism evidence="2 3">
    <name type="scientific">Paenibacillus glycanilyticus</name>
    <dbReference type="NCBI Taxonomy" id="126569"/>
    <lineage>
        <taxon>Bacteria</taxon>
        <taxon>Bacillati</taxon>
        <taxon>Bacillota</taxon>
        <taxon>Bacilli</taxon>
        <taxon>Bacillales</taxon>
        <taxon>Paenibacillaceae</taxon>
        <taxon>Paenibacillus</taxon>
    </lineage>
</organism>
<dbReference type="EMBL" id="BSSQ01000003">
    <property type="protein sequence ID" value="GLX66517.1"/>
    <property type="molecule type" value="Genomic_DNA"/>
</dbReference>
<evidence type="ECO:0000256" key="1">
    <source>
        <dbReference type="SAM" id="Phobius"/>
    </source>
</evidence>
<evidence type="ECO:0000313" key="2">
    <source>
        <dbReference type="EMBL" id="GLX66517.1"/>
    </source>
</evidence>
<proteinExistence type="predicted"/>